<dbReference type="InterPro" id="IPR029044">
    <property type="entry name" value="Nucleotide-diphossugar_trans"/>
</dbReference>
<dbReference type="PANTHER" id="PTHR22916:SF64">
    <property type="entry name" value="TRANSFERASE, PUTATIVE-RELATED"/>
    <property type="match status" value="1"/>
</dbReference>
<evidence type="ECO:0000313" key="3">
    <source>
        <dbReference type="Proteomes" id="UP001595462"/>
    </source>
</evidence>
<comment type="caution">
    <text evidence="2">The sequence shown here is derived from an EMBL/GenBank/DDBJ whole genome shotgun (WGS) entry which is preliminary data.</text>
</comment>
<dbReference type="EC" id="2.4.-.-" evidence="2"/>
<protein>
    <submittedName>
        <fullName evidence="2">Glycosyltransferase</fullName>
        <ecNumber evidence="2">2.4.-.-</ecNumber>
    </submittedName>
</protein>
<dbReference type="SUPFAM" id="SSF53448">
    <property type="entry name" value="Nucleotide-diphospho-sugar transferases"/>
    <property type="match status" value="1"/>
</dbReference>
<dbReference type="InterPro" id="IPR001173">
    <property type="entry name" value="Glyco_trans_2-like"/>
</dbReference>
<dbReference type="Gene3D" id="3.90.550.10">
    <property type="entry name" value="Spore Coat Polysaccharide Biosynthesis Protein SpsA, Chain A"/>
    <property type="match status" value="1"/>
</dbReference>
<keyword evidence="2" id="KW-0328">Glycosyltransferase</keyword>
<organism evidence="2 3">
    <name type="scientific">Salinisphaera aquimarina</name>
    <dbReference type="NCBI Taxonomy" id="2094031"/>
    <lineage>
        <taxon>Bacteria</taxon>
        <taxon>Pseudomonadati</taxon>
        <taxon>Pseudomonadota</taxon>
        <taxon>Gammaproteobacteria</taxon>
        <taxon>Salinisphaerales</taxon>
        <taxon>Salinisphaeraceae</taxon>
        <taxon>Salinisphaera</taxon>
    </lineage>
</organism>
<dbReference type="RefSeq" id="WP_380690607.1">
    <property type="nucleotide sequence ID" value="NZ_JBHRSS010000006.1"/>
</dbReference>
<evidence type="ECO:0000259" key="1">
    <source>
        <dbReference type="Pfam" id="PF00535"/>
    </source>
</evidence>
<accession>A0ABV7ERB1</accession>
<reference evidence="3" key="1">
    <citation type="journal article" date="2019" name="Int. J. Syst. Evol. Microbiol.">
        <title>The Global Catalogue of Microorganisms (GCM) 10K type strain sequencing project: providing services to taxonomists for standard genome sequencing and annotation.</title>
        <authorList>
            <consortium name="The Broad Institute Genomics Platform"/>
            <consortium name="The Broad Institute Genome Sequencing Center for Infectious Disease"/>
            <person name="Wu L."/>
            <person name="Ma J."/>
        </authorList>
    </citation>
    <scope>NUCLEOTIDE SEQUENCE [LARGE SCALE GENOMIC DNA]</scope>
    <source>
        <strain evidence="3">KCTC 52640</strain>
    </source>
</reference>
<feature type="domain" description="Glycosyltransferase 2-like" evidence="1">
    <location>
        <begin position="23"/>
        <end position="149"/>
    </location>
</feature>
<dbReference type="EMBL" id="JBHRSS010000006">
    <property type="protein sequence ID" value="MFC3105050.1"/>
    <property type="molecule type" value="Genomic_DNA"/>
</dbReference>
<dbReference type="PANTHER" id="PTHR22916">
    <property type="entry name" value="GLYCOSYLTRANSFERASE"/>
    <property type="match status" value="1"/>
</dbReference>
<dbReference type="Pfam" id="PF00535">
    <property type="entry name" value="Glycos_transf_2"/>
    <property type="match status" value="1"/>
</dbReference>
<keyword evidence="2" id="KW-0808">Transferase</keyword>
<evidence type="ECO:0000313" key="2">
    <source>
        <dbReference type="EMBL" id="MFC3105050.1"/>
    </source>
</evidence>
<dbReference type="Proteomes" id="UP001595462">
    <property type="component" value="Unassembled WGS sequence"/>
</dbReference>
<name>A0ABV7ERB1_9GAMM</name>
<sequence length="319" mass="36167">MSHTPPSDAGLQDFTPEYAPILVISPVRDEADYIELTLESMRNQRIRPAEWIIVDDGSVDATRELVKVHADAADFIHLVKKPDRGFRQVGSGVIEAFKYGLAQARRPDYEYIVKLDGDVSFGSHYIARMLAAFERNPQLAAVSGKVFRPEAGGLEEERLGDDMVTGQFKFYRRTAFEAIGGFEQTIQWDGIDIHRCRMLGWATGNIDDPDAVVYHHRLMGSSQASIYQGRLRWGHGIYFIGYHPLYAFASGVFRMREKPYVIGGLLIIAGYLRSTLQSRAQYPDPAFRKSLRAWQRQRLRQLLGKVVARLIPFSASRRA</sequence>
<dbReference type="GO" id="GO:0016757">
    <property type="term" value="F:glycosyltransferase activity"/>
    <property type="evidence" value="ECO:0007669"/>
    <property type="project" value="UniProtKB-KW"/>
</dbReference>
<gene>
    <name evidence="2" type="ORF">ACFOSU_14305</name>
</gene>
<dbReference type="CDD" id="cd00761">
    <property type="entry name" value="Glyco_tranf_GTA_type"/>
    <property type="match status" value="1"/>
</dbReference>
<keyword evidence="3" id="KW-1185">Reference proteome</keyword>
<proteinExistence type="predicted"/>